<evidence type="ECO:0000256" key="4">
    <source>
        <dbReference type="ARBA" id="ARBA00023136"/>
    </source>
</evidence>
<evidence type="ECO:0000256" key="3">
    <source>
        <dbReference type="ARBA" id="ARBA00022989"/>
    </source>
</evidence>
<dbReference type="PROSITE" id="PS52015">
    <property type="entry name" value="TONB_CTD"/>
    <property type="match status" value="1"/>
</dbReference>
<evidence type="ECO:0000256" key="1">
    <source>
        <dbReference type="ARBA" id="ARBA00004167"/>
    </source>
</evidence>
<dbReference type="InterPro" id="IPR006260">
    <property type="entry name" value="TonB/TolA_C"/>
</dbReference>
<keyword evidence="4" id="KW-0472">Membrane</keyword>
<reference evidence="7" key="1">
    <citation type="submission" date="2020-08" db="EMBL/GenBank/DDBJ databases">
        <title>Novel species isolated from subtropical streams in China.</title>
        <authorList>
            <person name="Lu H."/>
        </authorList>
    </citation>
    <scope>NUCLEOTIDE SEQUENCE</scope>
    <source>
        <strain evidence="7">LX22W</strain>
    </source>
</reference>
<feature type="signal peptide" evidence="5">
    <location>
        <begin position="1"/>
        <end position="25"/>
    </location>
</feature>
<evidence type="ECO:0000259" key="6">
    <source>
        <dbReference type="PROSITE" id="PS52015"/>
    </source>
</evidence>
<dbReference type="SUPFAM" id="SSF74653">
    <property type="entry name" value="TolA/TonB C-terminal domain"/>
    <property type="match status" value="1"/>
</dbReference>
<evidence type="ECO:0000256" key="5">
    <source>
        <dbReference type="SAM" id="SignalP"/>
    </source>
</evidence>
<keyword evidence="2" id="KW-0812">Transmembrane</keyword>
<sequence>MNTTARFSIVLSAALFAATTFTANAAEIINPFNTNACSAPAYNDQLLRQDVSGAVKLRFATDAKGKVVDARIEESSGNRELDSASITALKNCQFKNQVESKVIVFNWKIQ</sequence>
<feature type="chain" id="PRO_5037716349" evidence="5">
    <location>
        <begin position="26"/>
        <end position="110"/>
    </location>
</feature>
<keyword evidence="3" id="KW-1133">Transmembrane helix</keyword>
<keyword evidence="5" id="KW-0732">Signal</keyword>
<evidence type="ECO:0000256" key="2">
    <source>
        <dbReference type="ARBA" id="ARBA00022692"/>
    </source>
</evidence>
<evidence type="ECO:0000313" key="8">
    <source>
        <dbReference type="Proteomes" id="UP000627446"/>
    </source>
</evidence>
<name>A0A923HM27_9BURK</name>
<dbReference type="RefSeq" id="WP_186916742.1">
    <property type="nucleotide sequence ID" value="NZ_JACOFZ010000004.1"/>
</dbReference>
<dbReference type="AlphaFoldDB" id="A0A923HM27"/>
<evidence type="ECO:0000313" key="7">
    <source>
        <dbReference type="EMBL" id="MBC3882130.1"/>
    </source>
</evidence>
<accession>A0A923HM27</accession>
<protein>
    <submittedName>
        <fullName evidence="7">Energy transducer TonB</fullName>
    </submittedName>
</protein>
<keyword evidence="8" id="KW-1185">Reference proteome</keyword>
<dbReference type="EMBL" id="JACOFZ010000004">
    <property type="protein sequence ID" value="MBC3882130.1"/>
    <property type="molecule type" value="Genomic_DNA"/>
</dbReference>
<dbReference type="NCBIfam" id="TIGR01352">
    <property type="entry name" value="tonB_Cterm"/>
    <property type="match status" value="1"/>
</dbReference>
<dbReference type="Proteomes" id="UP000627446">
    <property type="component" value="Unassembled WGS sequence"/>
</dbReference>
<dbReference type="GO" id="GO:0016020">
    <property type="term" value="C:membrane"/>
    <property type="evidence" value="ECO:0007669"/>
    <property type="project" value="UniProtKB-SubCell"/>
</dbReference>
<dbReference type="GO" id="GO:0055085">
    <property type="term" value="P:transmembrane transport"/>
    <property type="evidence" value="ECO:0007669"/>
    <property type="project" value="InterPro"/>
</dbReference>
<proteinExistence type="predicted"/>
<comment type="subcellular location">
    <subcellularLocation>
        <location evidence="1">Membrane</location>
        <topology evidence="1">Single-pass membrane protein</topology>
    </subcellularLocation>
</comment>
<dbReference type="InterPro" id="IPR037682">
    <property type="entry name" value="TonB_C"/>
</dbReference>
<gene>
    <name evidence="7" type="ORF">H8K36_12130</name>
</gene>
<comment type="caution">
    <text evidence="7">The sequence shown here is derived from an EMBL/GenBank/DDBJ whole genome shotgun (WGS) entry which is preliminary data.</text>
</comment>
<feature type="domain" description="TonB C-terminal" evidence="6">
    <location>
        <begin position="27"/>
        <end position="110"/>
    </location>
</feature>
<dbReference type="Pfam" id="PF03544">
    <property type="entry name" value="TonB_C"/>
    <property type="match status" value="1"/>
</dbReference>
<dbReference type="Gene3D" id="3.30.1150.10">
    <property type="match status" value="1"/>
</dbReference>
<organism evidence="7 8">
    <name type="scientific">Undibacterium nitidum</name>
    <dbReference type="NCBI Taxonomy" id="2762298"/>
    <lineage>
        <taxon>Bacteria</taxon>
        <taxon>Pseudomonadati</taxon>
        <taxon>Pseudomonadota</taxon>
        <taxon>Betaproteobacteria</taxon>
        <taxon>Burkholderiales</taxon>
        <taxon>Oxalobacteraceae</taxon>
        <taxon>Undibacterium</taxon>
    </lineage>
</organism>